<keyword evidence="2" id="KW-1133">Transmembrane helix</keyword>
<feature type="transmembrane region" description="Helical" evidence="2">
    <location>
        <begin position="6"/>
        <end position="27"/>
    </location>
</feature>
<feature type="region of interest" description="Disordered" evidence="1">
    <location>
        <begin position="33"/>
        <end position="66"/>
    </location>
</feature>
<keyword evidence="2" id="KW-0472">Membrane</keyword>
<dbReference type="Proteomes" id="UP001611383">
    <property type="component" value="Chromosome"/>
</dbReference>
<feature type="compositionally biased region" description="Basic and acidic residues" evidence="1">
    <location>
        <begin position="34"/>
        <end position="45"/>
    </location>
</feature>
<organism evidence="3 4">
    <name type="scientific">Archangium minus</name>
    <dbReference type="NCBI Taxonomy" id="83450"/>
    <lineage>
        <taxon>Bacteria</taxon>
        <taxon>Pseudomonadati</taxon>
        <taxon>Myxococcota</taxon>
        <taxon>Myxococcia</taxon>
        <taxon>Myxococcales</taxon>
        <taxon>Cystobacterineae</taxon>
        <taxon>Archangiaceae</taxon>
        <taxon>Archangium</taxon>
    </lineage>
</organism>
<dbReference type="RefSeq" id="WP_395812529.1">
    <property type="nucleotide sequence ID" value="NZ_CP043494.1"/>
</dbReference>
<evidence type="ECO:0000256" key="2">
    <source>
        <dbReference type="SAM" id="Phobius"/>
    </source>
</evidence>
<accession>A0ABY9X9Q9</accession>
<gene>
    <name evidence="3" type="ORF">F0U60_54510</name>
</gene>
<protein>
    <submittedName>
        <fullName evidence="3">Uncharacterized protein</fullName>
    </submittedName>
</protein>
<evidence type="ECO:0000256" key="1">
    <source>
        <dbReference type="SAM" id="MobiDB-lite"/>
    </source>
</evidence>
<reference evidence="3 4" key="1">
    <citation type="submission" date="2019-08" db="EMBL/GenBank/DDBJ databases">
        <title>Archangium and Cystobacter genomes.</title>
        <authorList>
            <person name="Chen I.-C.K."/>
            <person name="Wielgoss S."/>
        </authorList>
    </citation>
    <scope>NUCLEOTIDE SEQUENCE [LARGE SCALE GENOMIC DNA]</scope>
    <source>
        <strain evidence="3 4">Cbm 6</strain>
    </source>
</reference>
<dbReference type="EMBL" id="CP043494">
    <property type="protein sequence ID" value="WNG52128.1"/>
    <property type="molecule type" value="Genomic_DNA"/>
</dbReference>
<keyword evidence="4" id="KW-1185">Reference proteome</keyword>
<keyword evidence="2" id="KW-0812">Transmembrane</keyword>
<evidence type="ECO:0000313" key="3">
    <source>
        <dbReference type="EMBL" id="WNG52128.1"/>
    </source>
</evidence>
<name>A0ABY9X9Q9_9BACT</name>
<sequence length="66" mass="7192">MDEVILVSLMGLVAFGGLFLLLCPEWWSTSLGTLKEKKPTEDKPTAKTSTQTVPEAPEASANQKTR</sequence>
<evidence type="ECO:0000313" key="4">
    <source>
        <dbReference type="Proteomes" id="UP001611383"/>
    </source>
</evidence>
<proteinExistence type="predicted"/>